<sequence>MQGKHGGHQQQPAVALNLRRQSRGKERRKGGESAAEDVDDRLPRISLTRYLAIKELAESTKNARSEGWLLSSPWAGFLGAGREKAAKSGSNSSEGGPRCPLGKRSAEGAGWVSKAEGRGRPKVAVVHAAGPIVQGPLTGPASAGQQVIDATRLAAQLQRLSEARDVHAVVLRINTPGGSALGSDTVHHALSALRQAGKRVVVSCGDVAASGGMFIAAGADRVVAQPGTLTGSIGVVIGKFDVQQLLVDNGVNPASMEAGSPNLTLFSPFTTPNQQQEALINRFLDDLYLDFMSKVAAGRGKSVEDIRPLAGGRVFTGQQALKVGLVDELGGLQEAVATAKKLAGLPVDEDAVMVFDFPPRRTPWVMRLLQAVSQPAIDPTSGVTLSDHHDPASWGLVANASSGAWTSLLEAAMARILLSGHAGSGGAVGGVAGGVGSGISAGLASAVADGAAHMNGVCLYSMDADMLARSVR</sequence>
<dbReference type="AlphaFoldDB" id="A0A6A0A180"/>
<comment type="caution">
    <text evidence="7">The sequence shown here is derived from an EMBL/GenBank/DDBJ whole genome shotgun (WGS) entry which is preliminary data.</text>
</comment>
<evidence type="ECO:0000256" key="3">
    <source>
        <dbReference type="ARBA" id="ARBA00022801"/>
    </source>
</evidence>
<evidence type="ECO:0000313" key="7">
    <source>
        <dbReference type="EMBL" id="GFH25396.1"/>
    </source>
</evidence>
<comment type="similarity">
    <text evidence="1">Belongs to the peptidase S49 family.</text>
</comment>
<keyword evidence="3" id="KW-0378">Hydrolase</keyword>
<dbReference type="GO" id="GO:0006508">
    <property type="term" value="P:proteolysis"/>
    <property type="evidence" value="ECO:0007669"/>
    <property type="project" value="UniProtKB-KW"/>
</dbReference>
<gene>
    <name evidence="7" type="ORF">HaLaN_23346</name>
</gene>
<dbReference type="Proteomes" id="UP000485058">
    <property type="component" value="Unassembled WGS sequence"/>
</dbReference>
<feature type="region of interest" description="Disordered" evidence="5">
    <location>
        <begin position="1"/>
        <end position="39"/>
    </location>
</feature>
<evidence type="ECO:0000256" key="1">
    <source>
        <dbReference type="ARBA" id="ARBA00008683"/>
    </source>
</evidence>
<accession>A0A6A0A180</accession>
<dbReference type="GO" id="GO:0008236">
    <property type="term" value="F:serine-type peptidase activity"/>
    <property type="evidence" value="ECO:0007669"/>
    <property type="project" value="UniProtKB-KW"/>
</dbReference>
<evidence type="ECO:0000256" key="2">
    <source>
        <dbReference type="ARBA" id="ARBA00022670"/>
    </source>
</evidence>
<proteinExistence type="inferred from homology"/>
<dbReference type="SUPFAM" id="SSF52096">
    <property type="entry name" value="ClpP/crotonase"/>
    <property type="match status" value="1"/>
</dbReference>
<feature type="region of interest" description="Disordered" evidence="5">
    <location>
        <begin position="85"/>
        <end position="115"/>
    </location>
</feature>
<keyword evidence="4" id="KW-0720">Serine protease</keyword>
<dbReference type="EMBL" id="BLLF01002803">
    <property type="protein sequence ID" value="GFH25396.1"/>
    <property type="molecule type" value="Genomic_DNA"/>
</dbReference>
<dbReference type="CDD" id="cd07023">
    <property type="entry name" value="S49_Sppa_N_C"/>
    <property type="match status" value="1"/>
</dbReference>
<dbReference type="NCBIfam" id="TIGR00706">
    <property type="entry name" value="SppA_dom"/>
    <property type="match status" value="1"/>
</dbReference>
<keyword evidence="8" id="KW-1185">Reference proteome</keyword>
<organism evidence="7 8">
    <name type="scientific">Haematococcus lacustris</name>
    <name type="common">Green alga</name>
    <name type="synonym">Haematococcus pluvialis</name>
    <dbReference type="NCBI Taxonomy" id="44745"/>
    <lineage>
        <taxon>Eukaryota</taxon>
        <taxon>Viridiplantae</taxon>
        <taxon>Chlorophyta</taxon>
        <taxon>core chlorophytes</taxon>
        <taxon>Chlorophyceae</taxon>
        <taxon>CS clade</taxon>
        <taxon>Chlamydomonadales</taxon>
        <taxon>Haematococcaceae</taxon>
        <taxon>Haematococcus</taxon>
    </lineage>
</organism>
<dbReference type="InterPro" id="IPR029045">
    <property type="entry name" value="ClpP/crotonase-like_dom_sf"/>
</dbReference>
<dbReference type="PANTHER" id="PTHR33209">
    <property type="entry name" value="PROTEASE 4"/>
    <property type="match status" value="1"/>
</dbReference>
<evidence type="ECO:0000259" key="6">
    <source>
        <dbReference type="Pfam" id="PF01343"/>
    </source>
</evidence>
<evidence type="ECO:0000256" key="4">
    <source>
        <dbReference type="ARBA" id="ARBA00022825"/>
    </source>
</evidence>
<feature type="domain" description="Peptidase S49" evidence="6">
    <location>
        <begin position="193"/>
        <end position="345"/>
    </location>
</feature>
<dbReference type="Gene3D" id="6.20.330.10">
    <property type="match status" value="1"/>
</dbReference>
<protein>
    <submittedName>
        <fullName evidence="7">Peptidase_S49 domain-containing protein</fullName>
    </submittedName>
</protein>
<evidence type="ECO:0000313" key="8">
    <source>
        <dbReference type="Proteomes" id="UP000485058"/>
    </source>
</evidence>
<dbReference type="InterPro" id="IPR047272">
    <property type="entry name" value="S49_SppA_C"/>
</dbReference>
<evidence type="ECO:0000256" key="5">
    <source>
        <dbReference type="SAM" id="MobiDB-lite"/>
    </source>
</evidence>
<reference evidence="7 8" key="1">
    <citation type="submission" date="2020-02" db="EMBL/GenBank/DDBJ databases">
        <title>Draft genome sequence of Haematococcus lacustris strain NIES-144.</title>
        <authorList>
            <person name="Morimoto D."/>
            <person name="Nakagawa S."/>
            <person name="Yoshida T."/>
            <person name="Sawayama S."/>
        </authorList>
    </citation>
    <scope>NUCLEOTIDE SEQUENCE [LARGE SCALE GENOMIC DNA]</scope>
    <source>
        <strain evidence="7 8">NIES-144</strain>
    </source>
</reference>
<dbReference type="Gene3D" id="3.90.226.10">
    <property type="entry name" value="2-enoyl-CoA Hydratase, Chain A, domain 1"/>
    <property type="match status" value="1"/>
</dbReference>
<dbReference type="PANTHER" id="PTHR33209:SF1">
    <property type="entry name" value="PEPTIDASE S49 DOMAIN-CONTAINING PROTEIN"/>
    <property type="match status" value="1"/>
</dbReference>
<dbReference type="InterPro" id="IPR004635">
    <property type="entry name" value="Pept_S49_SppA"/>
</dbReference>
<dbReference type="Pfam" id="PF01343">
    <property type="entry name" value="Peptidase_S49"/>
    <property type="match status" value="1"/>
</dbReference>
<dbReference type="InterPro" id="IPR002142">
    <property type="entry name" value="Peptidase_S49"/>
</dbReference>
<keyword evidence="2" id="KW-0645">Protease</keyword>
<name>A0A6A0A180_HAELA</name>